<evidence type="ECO:0000256" key="5">
    <source>
        <dbReference type="ARBA" id="ARBA00022833"/>
    </source>
</evidence>
<accession>A0A6P8RDY2</accession>
<feature type="region of interest" description="Disordered" evidence="9">
    <location>
        <begin position="1355"/>
        <end position="1383"/>
    </location>
</feature>
<feature type="region of interest" description="Disordered" evidence="9">
    <location>
        <begin position="733"/>
        <end position="752"/>
    </location>
</feature>
<feature type="domain" description="C2H2-type" evidence="10">
    <location>
        <begin position="782"/>
        <end position="804"/>
    </location>
</feature>
<feature type="domain" description="C2H2-type" evidence="10">
    <location>
        <begin position="249"/>
        <end position="276"/>
    </location>
</feature>
<dbReference type="Pfam" id="PF13894">
    <property type="entry name" value="zf-C2H2_4"/>
    <property type="match status" value="2"/>
</dbReference>
<feature type="region of interest" description="Disordered" evidence="9">
    <location>
        <begin position="612"/>
        <end position="643"/>
    </location>
</feature>
<feature type="domain" description="C2H2-type" evidence="10">
    <location>
        <begin position="1088"/>
        <end position="1115"/>
    </location>
</feature>
<evidence type="ECO:0000313" key="11">
    <source>
        <dbReference type="Proteomes" id="UP000515159"/>
    </source>
</evidence>
<evidence type="ECO:0000256" key="9">
    <source>
        <dbReference type="SAM" id="MobiDB-lite"/>
    </source>
</evidence>
<dbReference type="FunFam" id="3.30.160.60:FF:000729">
    <property type="entry name" value="Zinc finger protein 646"/>
    <property type="match status" value="1"/>
</dbReference>
<keyword evidence="3" id="KW-0677">Repeat</keyword>
<organism evidence="11 12">
    <name type="scientific">Geotrypetes seraphini</name>
    <name type="common">Gaboon caecilian</name>
    <name type="synonym">Caecilia seraphini</name>
    <dbReference type="NCBI Taxonomy" id="260995"/>
    <lineage>
        <taxon>Eukaryota</taxon>
        <taxon>Metazoa</taxon>
        <taxon>Chordata</taxon>
        <taxon>Craniata</taxon>
        <taxon>Vertebrata</taxon>
        <taxon>Euteleostomi</taxon>
        <taxon>Amphibia</taxon>
        <taxon>Gymnophiona</taxon>
        <taxon>Geotrypetes</taxon>
    </lineage>
</organism>
<protein>
    <submittedName>
        <fullName evidence="12">Zinc finger protein 646-like</fullName>
    </submittedName>
</protein>
<dbReference type="OrthoDB" id="8117402at2759"/>
<dbReference type="GO" id="GO:0000978">
    <property type="term" value="F:RNA polymerase II cis-regulatory region sequence-specific DNA binding"/>
    <property type="evidence" value="ECO:0007669"/>
    <property type="project" value="TreeGrafter"/>
</dbReference>
<feature type="domain" description="C2H2-type" evidence="10">
    <location>
        <begin position="2240"/>
        <end position="2267"/>
    </location>
</feature>
<sequence>MEDTTSGCTQIESIEDNPLSCSRCPNAFDDLRELEERVETQKEERPYKCEQCDRRYRHSGSLVNHRKMHQLGLFPCLICQKTFSNLLALKNHLRTHSEEKRFKCTDCNEGFRISRQLASHRWIAHGDAEHNCTLQNEEEEDISNGYDSPDPAPPLLMENGSLLSNLENYIAESMVPADFSQLDFKDYGESKHFDTTFILRKDDTVMSIEQLPTSTSDEERRFKCLQCGKAYKHAGSLANHRQSHTMGIYQCAVCFKEFSNLMAHKNHCRIHSDHKPYKCTHCDICFRLPTELRNHQKLHTEEKPYICSERFSNKKDVQKHELLHTQNLSEGENCCLRSSECSENVSSEEELTEMSTKPYDDQPQEIESKTGIPEGLTSQCSNELEEATNSTIIISDSQYIEDMNKLYKKDSYLCNDLQDPNCELPLLYIDRGDNFPVDEDLNNHACLDRKKDYVPLGHPNTASNSNVFTDSKEEPQINGDTELRPYKCQQCGRTYRHAGSLINHKKSHQTGVYSCSLCSKQLFNLAALKNHLRAHLKSKTKGGTDSHHYNSPDLLSESLKASEKPYDCCINGESFISENDLQQHESVHEDTVLSSSQDNLCLKNSSPGGLHGDCLEKSGEGSTETSSVNNQSLSASEIEGSRDNKEALIPSVKQEQVSPIQLEPEPSIKQELVPSIKQWCPDKDPNVSIKDLGLSKDVQNPMAGSCASKKESKYADSLFHQNGVDFQIQSKLEDHQNSSTEGDHTEHSGQESRPYKCNLCGRTYRHRGSLVNHKHTHQTGVYQCSICPKQYSNVMALRNHVRFHLRSSVGRTKPGDGSTSFQEVEKFYGCVFCSDTFEDPVDWHAHQMVHSSEKQLLEYQNGSELQESPERGLHRKPHGYRANENNTAENLEVYPETTKNNIKGDAECIDDMDTSENSYCDATEMPHMCRCCGQNFPDINSLQNHSRLHSSEGSSLPDKNTGNENICGSVGNSKPESDQILEQEKVAEISVQSRVSEHPEHFGKRMYECNICGKSYRHSGSLINHKRTHQTGDYCCDICAKQFNNLAALKNHLRIHLKAKRNSRLEDCDSSLLLIPESSPGLQSDTIFSCANCSDCFSSEVAFQSHQLVHTVKEFVGVEYSSIDHSKNFKDSVEDSNMQNQQDLCSSGAHQSSGDKSYGISMQEPRSPKEKDQLTVIKDRCLTEAVSVFKGKPDLEDDRYQFGEEKALQQIKKEGHNIDSVSCSPPDLSSSTNQTNTEGQPEQPPDHGSNEHPLYKCNLCGKSYGHADSLIIHKHSHLTGIYQCSFCPKEYDSLLALRSHFQTHTRSQMVRSVDRTPEDLQQLLNSQSEQLYDCSLCGMIFSEKVDFQQHQVSHDISHTSCDPEDGRSPQQSLKEEKNNESSAEDFAFHMHTAERELLERLEHEMESFSHGIDTDRSYSGGTHISHICGYCGKTYDDLESFKTHNLTHSDDHNISEVQSPHQPETSFVNIDLPSSHLADITDSDTQLEIFPKSSFLTEEPKNDEAPDSRPYACSQCGKTYRHGGSLVNHKKTHQVGDYQCGGCSRQYPNLAAYRNHLRHHPKCKLQVSLHDESRVSQHISAECAKSEGNCDISQCSTEKEGAQMHISCSNVQVHNSGESIKDCCETAASVAETSSNEDHSDERSSVDTKKQLSLPRQLLKDANVNMDYSSELDNSEELKDILKQKPLICDSCGELCDSATQLEDHKLLHCAGRSKDSMDGSDSAVNLGTEISESGLPTCIESSQTDYLKSDTQETKEDDFKHRPFKCELCNRTYRHAGSLINHKQTHKTGLFRCSVCQKWFYNLMALKNHNRIHFETKRYKCADCGKAFRLQKQLSTHQKMHNERATFSRKSLRQSKQPVRKARCSPNQEMQDLSGDEHAVTSKPRGPGLAGKVHSSSSNNRYVSHPKKQRNPDDRPYQCEQCGRSYRHASSLQNHKKSHTTGHYCCSICDKTYSNLMALKNHQRTHFEVKRYHCAECGKGFKWQRQLAKHQLFHAEKKSYFCGLCGKTLHGKLLFEKHQLEHEENKGGSMQDCTGDLTEGITDKVDFGSERTRVVKRHSSSSRKDNNAKSSHIIHSIKAGDCKHSCQNCRQVFNSYEELKSHQCSCCSNKELNTDAHLTHTSARSNQSSTDIHFSQRCEEGHTDNSNHQGVEIRPYQCNICGRTYRHAGSLLNHKNTHKTGLYKCSICLKQFYNPMAMKNHLRIHNAMKRFWCQDCGKAFRASRELISHQRVHTGERPFSCPVCSRGFSSKLSLKQHQKTHGNSKNSDQLSKVIESQKEDLPGRNSSPNDSMYEKISQDTYSADDPLSDDIVTPGDERPYKCNQCERTYRHAGSLLNHKKTHKTGVYQCPTCHKEFFNLLALKNHLRIHLDQNRYKCPDCGKAFRVSSRLASHRRIHTQGGPFPCSLCGKKFLRKSSFQRHQLLHSNQEVKSSLDTVESSGLANIQIEVT</sequence>
<feature type="domain" description="C2H2-type" evidence="10">
    <location>
        <begin position="1255"/>
        <end position="1277"/>
    </location>
</feature>
<feature type="domain" description="C2H2-type" evidence="10">
    <location>
        <begin position="1034"/>
        <end position="1061"/>
    </location>
</feature>
<feature type="domain" description="C2H2-type" evidence="10">
    <location>
        <begin position="1511"/>
        <end position="1533"/>
    </location>
</feature>
<feature type="domain" description="C2H2-type" evidence="10">
    <location>
        <begin position="1765"/>
        <end position="1787"/>
    </location>
</feature>
<feature type="compositionally biased region" description="Low complexity" evidence="9">
    <location>
        <begin position="1219"/>
        <end position="1231"/>
    </location>
</feature>
<dbReference type="InterPro" id="IPR036236">
    <property type="entry name" value="Znf_C2H2_sf"/>
</dbReference>
<dbReference type="Pfam" id="PF00096">
    <property type="entry name" value="zf-C2H2"/>
    <property type="match status" value="15"/>
</dbReference>
<evidence type="ECO:0000256" key="2">
    <source>
        <dbReference type="ARBA" id="ARBA00022723"/>
    </source>
</evidence>
<feature type="domain" description="C2H2-type" evidence="10">
    <location>
        <begin position="1820"/>
        <end position="1847"/>
    </location>
</feature>
<dbReference type="GO" id="GO:0001228">
    <property type="term" value="F:DNA-binding transcription activator activity, RNA polymerase II-specific"/>
    <property type="evidence" value="ECO:0007669"/>
    <property type="project" value="TreeGrafter"/>
</dbReference>
<feature type="domain" description="C2H2-type" evidence="10">
    <location>
        <begin position="1538"/>
        <end position="1565"/>
    </location>
</feature>
<feature type="domain" description="C2H2-type" evidence="10">
    <location>
        <begin position="1792"/>
        <end position="1819"/>
    </location>
</feature>
<feature type="domain" description="C2H2-type" evidence="10">
    <location>
        <begin position="222"/>
        <end position="245"/>
    </location>
</feature>
<dbReference type="KEGG" id="gsh:117360760"/>
<dbReference type="GeneID" id="117360760"/>
<dbReference type="Proteomes" id="UP000515159">
    <property type="component" value="Chromosome 5"/>
</dbReference>
<dbReference type="PROSITE" id="PS50157">
    <property type="entry name" value="ZINC_FINGER_C2H2_2"/>
    <property type="match status" value="36"/>
</dbReference>
<keyword evidence="11" id="KW-1185">Reference proteome</keyword>
<dbReference type="FunFam" id="3.30.160.60:FF:001345">
    <property type="entry name" value="zinc finger protein 646"/>
    <property type="match status" value="5"/>
</dbReference>
<keyword evidence="7" id="KW-0539">Nucleus</keyword>
<dbReference type="PANTHER" id="PTHR24376:SF243">
    <property type="entry name" value="C2H2-TYPE DOMAIN-CONTAINING PROTEIN"/>
    <property type="match status" value="1"/>
</dbReference>
<gene>
    <name evidence="12" type="primary">LOC117360760</name>
</gene>
<feature type="domain" description="C2H2-type" evidence="10">
    <location>
        <begin position="74"/>
        <end position="101"/>
    </location>
</feature>
<evidence type="ECO:0000256" key="6">
    <source>
        <dbReference type="ARBA" id="ARBA00023125"/>
    </source>
</evidence>
<name>A0A6P8RDY2_GEOSA</name>
<feature type="domain" description="C2H2-type" evidence="10">
    <location>
        <begin position="1945"/>
        <end position="1972"/>
    </location>
</feature>
<feature type="domain" description="C2H2-type" evidence="10">
    <location>
        <begin position="2184"/>
        <end position="2211"/>
    </location>
</feature>
<feature type="domain" description="C2H2-type" evidence="10">
    <location>
        <begin position="277"/>
        <end position="304"/>
    </location>
</feature>
<feature type="region of interest" description="Disordered" evidence="9">
    <location>
        <begin position="2052"/>
        <end position="2071"/>
    </location>
</feature>
<dbReference type="InterPro" id="IPR013087">
    <property type="entry name" value="Znf_C2H2_type"/>
</dbReference>
<proteinExistence type="predicted"/>
<feature type="region of interest" description="Disordered" evidence="9">
    <location>
        <begin position="1213"/>
        <end position="1250"/>
    </location>
</feature>
<feature type="region of interest" description="Disordered" evidence="9">
    <location>
        <begin position="346"/>
        <end position="376"/>
    </location>
</feature>
<dbReference type="FunFam" id="3.30.160.60:FF:002632">
    <property type="entry name" value="Zinc finger protein 646"/>
    <property type="match status" value="2"/>
</dbReference>
<feature type="domain" description="C2H2-type" evidence="10">
    <location>
        <begin position="1973"/>
        <end position="2000"/>
    </location>
</feature>
<feature type="domain" description="C2H2-type" evidence="10">
    <location>
        <begin position="927"/>
        <end position="954"/>
    </location>
</feature>
<feature type="domain" description="C2H2-type" evidence="10">
    <location>
        <begin position="2157"/>
        <end position="2179"/>
    </location>
</feature>
<dbReference type="FunCoup" id="A0A6P8RDY2">
    <property type="interactions" value="1235"/>
</dbReference>
<dbReference type="FunFam" id="3.30.160.60:FF:000202">
    <property type="entry name" value="Zinc finger protein 574"/>
    <property type="match status" value="1"/>
</dbReference>
<dbReference type="GO" id="GO:0005634">
    <property type="term" value="C:nucleus"/>
    <property type="evidence" value="ECO:0007669"/>
    <property type="project" value="UniProtKB-SubCell"/>
</dbReference>
<keyword evidence="6" id="KW-0238">DNA-binding</keyword>
<feature type="domain" description="C2H2-type" evidence="10">
    <location>
        <begin position="2404"/>
        <end position="2431"/>
    </location>
</feature>
<dbReference type="FunFam" id="3.30.160.60:FF:000624">
    <property type="entry name" value="zinc finger protein 697"/>
    <property type="match status" value="1"/>
</dbReference>
<feature type="region of interest" description="Disordered" evidence="9">
    <location>
        <begin position="943"/>
        <end position="978"/>
    </location>
</feature>
<feature type="domain" description="C2H2-type" evidence="10">
    <location>
        <begin position="2001"/>
        <end position="2028"/>
    </location>
</feature>
<dbReference type="RefSeq" id="XP_033800968.1">
    <property type="nucleotide sequence ID" value="XM_033945077.1"/>
</dbReference>
<comment type="subcellular location">
    <subcellularLocation>
        <location evidence="1">Nucleus</location>
    </subcellularLocation>
</comment>
<feature type="domain" description="C2H2-type" evidence="10">
    <location>
        <begin position="486"/>
        <end position="508"/>
    </location>
</feature>
<feature type="domain" description="C2H2-type" evidence="10">
    <location>
        <begin position="1007"/>
        <end position="1029"/>
    </location>
</feature>
<feature type="region of interest" description="Disordered" evidence="9">
    <location>
        <begin position="861"/>
        <end position="898"/>
    </location>
</feature>
<feature type="region of interest" description="Disordered" evidence="9">
    <location>
        <begin position="1836"/>
        <end position="1917"/>
    </location>
</feature>
<keyword evidence="2" id="KW-0479">Metal-binding</keyword>
<keyword evidence="5" id="KW-0862">Zinc</keyword>
<dbReference type="FunFam" id="3.30.160.60:FF:002243">
    <property type="entry name" value="zinc finger protein 646"/>
    <property type="match status" value="1"/>
</dbReference>
<dbReference type="PROSITE" id="PS00028">
    <property type="entry name" value="ZINC_FINGER_C2H2_1"/>
    <property type="match status" value="37"/>
</dbReference>
<evidence type="ECO:0000256" key="1">
    <source>
        <dbReference type="ARBA" id="ARBA00004123"/>
    </source>
</evidence>
<dbReference type="PANTHER" id="PTHR24376">
    <property type="entry name" value="ZINC FINGER PROTEIN"/>
    <property type="match status" value="1"/>
</dbReference>
<evidence type="ECO:0000256" key="8">
    <source>
        <dbReference type="PROSITE-ProRule" id="PRU00042"/>
    </source>
</evidence>
<feature type="domain" description="C2H2-type" evidence="10">
    <location>
        <begin position="828"/>
        <end position="855"/>
    </location>
</feature>
<dbReference type="SMART" id="SM00355">
    <property type="entry name" value="ZnF_C2H2"/>
    <property type="match status" value="40"/>
</dbReference>
<feature type="domain" description="C2H2-type" evidence="10">
    <location>
        <begin position="513"/>
        <end position="540"/>
    </location>
</feature>
<dbReference type="SUPFAM" id="SSF57667">
    <property type="entry name" value="beta-beta-alpha zinc fingers"/>
    <property type="match status" value="19"/>
</dbReference>
<dbReference type="GO" id="GO:0032502">
    <property type="term" value="P:developmental process"/>
    <property type="evidence" value="ECO:0007669"/>
    <property type="project" value="UniProtKB-ARBA"/>
</dbReference>
<feature type="domain" description="C2H2-type" evidence="10">
    <location>
        <begin position="2212"/>
        <end position="2239"/>
    </location>
</feature>
<feature type="domain" description="C2H2-type" evidence="10">
    <location>
        <begin position="1282"/>
        <end position="1309"/>
    </location>
</feature>
<dbReference type="Pfam" id="PF13912">
    <property type="entry name" value="zf-C2H2_6"/>
    <property type="match status" value="1"/>
</dbReference>
<evidence type="ECO:0000259" key="10">
    <source>
        <dbReference type="PROSITE" id="PS50157"/>
    </source>
</evidence>
<feature type="domain" description="C2H2-type" evidence="10">
    <location>
        <begin position="1426"/>
        <end position="1453"/>
    </location>
</feature>
<dbReference type="InParanoid" id="A0A6P8RDY2"/>
<feature type="domain" description="C2H2-type" evidence="10">
    <location>
        <begin position="1332"/>
        <end position="1363"/>
    </location>
</feature>
<feature type="domain" description="C2H2-type" evidence="10">
    <location>
        <begin position="2376"/>
        <end position="2403"/>
    </location>
</feature>
<evidence type="ECO:0000313" key="12">
    <source>
        <dbReference type="RefSeq" id="XP_033800968.1"/>
    </source>
</evidence>
<feature type="domain" description="C2H2-type" evidence="10">
    <location>
        <begin position="1918"/>
        <end position="1941"/>
    </location>
</feature>
<dbReference type="Gene3D" id="3.30.160.60">
    <property type="entry name" value="Classic Zinc Finger"/>
    <property type="match status" value="23"/>
</dbReference>
<feature type="compositionally biased region" description="Polar residues" evidence="9">
    <location>
        <begin position="1135"/>
        <end position="1155"/>
    </location>
</feature>
<evidence type="ECO:0000256" key="3">
    <source>
        <dbReference type="ARBA" id="ARBA00022737"/>
    </source>
</evidence>
<feature type="domain" description="C2H2-type" evidence="10">
    <location>
        <begin position="47"/>
        <end position="69"/>
    </location>
</feature>
<dbReference type="FunFam" id="3.30.160.60:FF:000446">
    <property type="entry name" value="Zinc finger protein"/>
    <property type="match status" value="3"/>
</dbReference>
<feature type="region of interest" description="Disordered" evidence="9">
    <location>
        <begin position="1131"/>
        <end position="1172"/>
    </location>
</feature>
<reference evidence="12" key="1">
    <citation type="submission" date="2025-08" db="UniProtKB">
        <authorList>
            <consortium name="RefSeq"/>
        </authorList>
    </citation>
    <scope>IDENTIFICATION</scope>
</reference>
<feature type="compositionally biased region" description="Basic residues" evidence="9">
    <location>
        <begin position="1851"/>
        <end position="1864"/>
    </location>
</feature>
<feature type="domain" description="C2H2-type" evidence="10">
    <location>
        <begin position="2321"/>
        <end position="2343"/>
    </location>
</feature>
<keyword evidence="4 8" id="KW-0863">Zinc-finger</keyword>
<dbReference type="FunFam" id="3.30.160.60:FF:000086">
    <property type="entry name" value="transcription factor E4F1 isoform X1"/>
    <property type="match status" value="1"/>
</dbReference>
<feature type="domain" description="C2H2-type" evidence="10">
    <location>
        <begin position="102"/>
        <end position="130"/>
    </location>
</feature>
<evidence type="ECO:0000256" key="4">
    <source>
        <dbReference type="ARBA" id="ARBA00022771"/>
    </source>
</evidence>
<feature type="compositionally biased region" description="Polar residues" evidence="9">
    <location>
        <begin position="943"/>
        <end position="974"/>
    </location>
</feature>
<feature type="domain" description="C2H2-type" evidence="10">
    <location>
        <begin position="755"/>
        <end position="777"/>
    </location>
</feature>
<feature type="domain" description="C2H2-type" evidence="10">
    <location>
        <begin position="2348"/>
        <end position="2375"/>
    </location>
</feature>
<evidence type="ECO:0000256" key="7">
    <source>
        <dbReference type="ARBA" id="ARBA00023242"/>
    </source>
</evidence>
<dbReference type="GO" id="GO:0008270">
    <property type="term" value="F:zinc ion binding"/>
    <property type="evidence" value="ECO:0007669"/>
    <property type="project" value="UniProtKB-KW"/>
</dbReference>